<dbReference type="VEuPathDB" id="VectorBase:PHUM160830"/>
<protein>
    <recommendedName>
        <fullName evidence="3">O-acyltransferase WSD1 C-terminal domain-containing protein</fullName>
    </recommendedName>
</protein>
<evidence type="ECO:0000259" key="3">
    <source>
        <dbReference type="Pfam" id="PF06974"/>
    </source>
</evidence>
<dbReference type="AlphaFoldDB" id="E0VFL2"/>
<dbReference type="InterPro" id="IPR045034">
    <property type="entry name" value="O-acyltransferase_WSD1-like"/>
</dbReference>
<reference evidence="4" key="2">
    <citation type="submission" date="2007-04" db="EMBL/GenBank/DDBJ databases">
        <title>The genome of the human body louse.</title>
        <authorList>
            <consortium name="The Human Body Louse Genome Consortium"/>
            <person name="Kirkness E."/>
            <person name="Walenz B."/>
            <person name="Hass B."/>
            <person name="Bruggner R."/>
            <person name="Strausberg R."/>
        </authorList>
    </citation>
    <scope>NUCLEOTIDE SEQUENCE</scope>
    <source>
        <strain evidence="4">USDA</strain>
    </source>
</reference>
<dbReference type="OMA" id="APDHTII"/>
<keyword evidence="2" id="KW-0812">Transmembrane</keyword>
<feature type="compositionally biased region" description="Low complexity" evidence="1">
    <location>
        <begin position="702"/>
        <end position="714"/>
    </location>
</feature>
<reference evidence="4" key="1">
    <citation type="submission" date="2007-04" db="EMBL/GenBank/DDBJ databases">
        <title>Annotation of Pediculus humanus corporis strain USDA.</title>
        <authorList>
            <person name="Kirkness E."/>
            <person name="Hannick L."/>
            <person name="Hass B."/>
            <person name="Bruggner R."/>
            <person name="Lawson D."/>
            <person name="Bidwell S."/>
            <person name="Joardar V."/>
            <person name="Caler E."/>
            <person name="Walenz B."/>
            <person name="Inman J."/>
            <person name="Schobel S."/>
            <person name="Galinsky K."/>
            <person name="Amedeo P."/>
            <person name="Strausberg R."/>
        </authorList>
    </citation>
    <scope>NUCLEOTIDE SEQUENCE</scope>
    <source>
        <strain evidence="4">USDA</strain>
    </source>
</reference>
<dbReference type="InterPro" id="IPR009721">
    <property type="entry name" value="O-acyltransferase_WSD1_C"/>
</dbReference>
<dbReference type="OrthoDB" id="8196708at2759"/>
<dbReference type="FunCoup" id="E0VFL2">
    <property type="interactions" value="10"/>
</dbReference>
<dbReference type="GO" id="GO:0005886">
    <property type="term" value="C:plasma membrane"/>
    <property type="evidence" value="ECO:0007669"/>
    <property type="project" value="TreeGrafter"/>
</dbReference>
<evidence type="ECO:0000313" key="5">
    <source>
        <dbReference type="EnsemblMetazoa" id="PHUM160830-PA"/>
    </source>
</evidence>
<keyword evidence="6" id="KW-1185">Reference proteome</keyword>
<dbReference type="EMBL" id="AAZO01001875">
    <property type="status" value="NOT_ANNOTATED_CDS"/>
    <property type="molecule type" value="Genomic_DNA"/>
</dbReference>
<dbReference type="PANTHER" id="PTHR31650">
    <property type="entry name" value="O-ACYLTRANSFERASE (WSD1-LIKE) FAMILY PROTEIN"/>
    <property type="match status" value="1"/>
</dbReference>
<dbReference type="HOGENOM" id="CLU_016829_0_0_1"/>
<dbReference type="GeneID" id="8236558"/>
<dbReference type="EnsemblMetazoa" id="PHUM160830-RA">
    <property type="protein sequence ID" value="PHUM160830-PA"/>
    <property type="gene ID" value="PHUM160830"/>
</dbReference>
<dbReference type="Pfam" id="PF06974">
    <property type="entry name" value="WS_DGAT_C"/>
    <property type="match status" value="1"/>
</dbReference>
<dbReference type="GO" id="GO:0008374">
    <property type="term" value="F:O-acyltransferase activity"/>
    <property type="evidence" value="ECO:0007669"/>
    <property type="project" value="InterPro"/>
</dbReference>
<dbReference type="EMBL" id="DS235115">
    <property type="protein sequence ID" value="EEB12168.1"/>
    <property type="molecule type" value="Genomic_DNA"/>
</dbReference>
<dbReference type="InParanoid" id="E0VFL2"/>
<dbReference type="eggNOG" id="ENOG502RUH3">
    <property type="taxonomic scope" value="Eukaryota"/>
</dbReference>
<gene>
    <name evidence="5" type="primary">8236558</name>
    <name evidence="4" type="ORF">Phum_PHUM160830</name>
</gene>
<organism>
    <name type="scientific">Pediculus humanus subsp. corporis</name>
    <name type="common">Body louse</name>
    <dbReference type="NCBI Taxonomy" id="121224"/>
    <lineage>
        <taxon>Eukaryota</taxon>
        <taxon>Metazoa</taxon>
        <taxon>Ecdysozoa</taxon>
        <taxon>Arthropoda</taxon>
        <taxon>Hexapoda</taxon>
        <taxon>Insecta</taxon>
        <taxon>Pterygota</taxon>
        <taxon>Neoptera</taxon>
        <taxon>Paraneoptera</taxon>
        <taxon>Psocodea</taxon>
        <taxon>Troctomorpha</taxon>
        <taxon>Phthiraptera</taxon>
        <taxon>Anoplura</taxon>
        <taxon>Pediculidae</taxon>
        <taxon>Pediculus</taxon>
    </lineage>
</organism>
<sequence length="753" mass="85796">MIVDGKYKARAFGLINSIYTFIVFILSCSLFGCLCSCYIGTRIARETLLKYLKKKFPDLEFIKKTSLRSVVDTHRNMGIVTVLITVKGNCDPKKIKTRLIKDVLEKKENDGTYLHKHLRMSLTKKWGWYAWQTLTPFNIDQHLVFANPIYRGRPLSDANIQECVSETVSKYFVPDLSPWQITVFQLLTAEKYYVLIRFHHMLLSQEGMDLGSFLTFMDIENVTTTSQNVPNESNEDFFTNYNNNKRPHPFQDLYKKPKALPELGKNLYEVLTENWKEFLSFYDPIENPTILKKPGLKTTIAVFIIVIVSLIKQFIKRPFLSIGLIASEFAQKGLTISFVIKSVWKTFNPFSLTKFFLKTAFILPLKLIVNFIKEYSLLQVNNDKQYFGISYVRFVVTIWRSLKHSLKELSYYCKLCYTAPKLILEEFLLANKYSKHHLQFVSLCGRKVASWSNGVPLKIVREIQEVTGATFSEILISVTSACLRDFLVQYNSDVPESVPMMARYFPQEQLIQSQKKKLASCGSGILCLPLPTKNPFSSEYDPVTELRAVQQIILRARLKQPALYLASLAQLEYGILTQVLPSPILRLVLNLLSRRFPVILSEVGSSGSGKNKKCFFWGQEVEDLMYWKPPQANICMSLTLMTYNDSVKLGVVADALLSPHHAVIASTFAQHLWELAAGAGVTTNYSENYSFISDDSDGPGVSRSSRNSSLSSSSADLTSGMRNYSDDENNLNQDSNSLHKYPLKKNLQLNIPC</sequence>
<evidence type="ECO:0000313" key="6">
    <source>
        <dbReference type="Proteomes" id="UP000009046"/>
    </source>
</evidence>
<name>E0VFL2_PEDHC</name>
<feature type="transmembrane region" description="Helical" evidence="2">
    <location>
        <begin position="18"/>
        <end position="40"/>
    </location>
</feature>
<dbReference type="GO" id="GO:0019432">
    <property type="term" value="P:triglyceride biosynthetic process"/>
    <property type="evidence" value="ECO:0007669"/>
    <property type="project" value="TreeGrafter"/>
</dbReference>
<proteinExistence type="predicted"/>
<dbReference type="PANTHER" id="PTHR31650:SF23">
    <property type="entry name" value="GH11223P"/>
    <property type="match status" value="1"/>
</dbReference>
<evidence type="ECO:0000256" key="1">
    <source>
        <dbReference type="SAM" id="MobiDB-lite"/>
    </source>
</evidence>
<feature type="domain" description="O-acyltransferase WSD1 C-terminal" evidence="3">
    <location>
        <begin position="524"/>
        <end position="675"/>
    </location>
</feature>
<dbReference type="RefSeq" id="XP_002424906.1">
    <property type="nucleotide sequence ID" value="XM_002424861.1"/>
</dbReference>
<dbReference type="CTD" id="8236558"/>
<accession>E0VFL2</accession>
<evidence type="ECO:0000313" key="4">
    <source>
        <dbReference type="EMBL" id="EEB12168.1"/>
    </source>
</evidence>
<evidence type="ECO:0000256" key="2">
    <source>
        <dbReference type="SAM" id="Phobius"/>
    </source>
</evidence>
<keyword evidence="2" id="KW-0472">Membrane</keyword>
<dbReference type="PROSITE" id="PS51257">
    <property type="entry name" value="PROKAR_LIPOPROTEIN"/>
    <property type="match status" value="1"/>
</dbReference>
<reference evidence="5" key="3">
    <citation type="submission" date="2020-05" db="UniProtKB">
        <authorList>
            <consortium name="EnsemblMetazoa"/>
        </authorList>
    </citation>
    <scope>IDENTIFICATION</scope>
    <source>
        <strain evidence="5">USDA</strain>
    </source>
</reference>
<keyword evidence="2" id="KW-1133">Transmembrane helix</keyword>
<dbReference type="Proteomes" id="UP000009046">
    <property type="component" value="Unassembled WGS sequence"/>
</dbReference>
<feature type="region of interest" description="Disordered" evidence="1">
    <location>
        <begin position="694"/>
        <end position="739"/>
    </location>
</feature>
<dbReference type="KEGG" id="phu:Phum_PHUM160830"/>